<proteinExistence type="inferred from homology"/>
<dbReference type="GO" id="GO:0046872">
    <property type="term" value="F:metal ion binding"/>
    <property type="evidence" value="ECO:0007669"/>
    <property type="project" value="UniProtKB-KW"/>
</dbReference>
<comment type="caution">
    <text evidence="11">The sequence shown here is derived from an EMBL/GenBank/DDBJ whole genome shotgun (WGS) entry which is preliminary data.</text>
</comment>
<evidence type="ECO:0000313" key="11">
    <source>
        <dbReference type="EMBL" id="MBD1372290.1"/>
    </source>
</evidence>
<keyword evidence="8" id="KW-0067">ATP-binding</keyword>
<dbReference type="InterPro" id="IPR003442">
    <property type="entry name" value="T6A_TsaE"/>
</dbReference>
<protein>
    <recommendedName>
        <fullName evidence="3">tRNA threonylcarbamoyladenosine biosynthesis protein TsaE</fullName>
    </recommendedName>
    <alternativeName>
        <fullName evidence="10">t(6)A37 threonylcarbamoyladenosine biosynthesis protein TsaE</fullName>
    </alternativeName>
</protein>
<keyword evidence="12" id="KW-1185">Reference proteome</keyword>
<keyword evidence="6" id="KW-0479">Metal-binding</keyword>
<comment type="similarity">
    <text evidence="2">Belongs to the TsaE family.</text>
</comment>
<dbReference type="Gene3D" id="3.40.50.300">
    <property type="entry name" value="P-loop containing nucleotide triphosphate hydrolases"/>
    <property type="match status" value="1"/>
</dbReference>
<dbReference type="PANTHER" id="PTHR33540:SF2">
    <property type="entry name" value="TRNA THREONYLCARBAMOYLADENOSINE BIOSYNTHESIS PROTEIN TSAE"/>
    <property type="match status" value="1"/>
</dbReference>
<evidence type="ECO:0000256" key="2">
    <source>
        <dbReference type="ARBA" id="ARBA00007599"/>
    </source>
</evidence>
<dbReference type="Proteomes" id="UP000661691">
    <property type="component" value="Unassembled WGS sequence"/>
</dbReference>
<organism evidence="11 12">
    <name type="scientific">Polycladospora coralii</name>
    <dbReference type="NCBI Taxonomy" id="2771432"/>
    <lineage>
        <taxon>Bacteria</taxon>
        <taxon>Bacillati</taxon>
        <taxon>Bacillota</taxon>
        <taxon>Bacilli</taxon>
        <taxon>Bacillales</taxon>
        <taxon>Thermoactinomycetaceae</taxon>
        <taxon>Polycladospora</taxon>
    </lineage>
</organism>
<evidence type="ECO:0000313" key="12">
    <source>
        <dbReference type="Proteomes" id="UP000661691"/>
    </source>
</evidence>
<evidence type="ECO:0000256" key="10">
    <source>
        <dbReference type="ARBA" id="ARBA00032441"/>
    </source>
</evidence>
<keyword evidence="4" id="KW-0963">Cytoplasm</keyword>
<evidence type="ECO:0000256" key="1">
    <source>
        <dbReference type="ARBA" id="ARBA00004496"/>
    </source>
</evidence>
<dbReference type="NCBIfam" id="TIGR00150">
    <property type="entry name" value="T6A_YjeE"/>
    <property type="match status" value="1"/>
</dbReference>
<keyword evidence="7" id="KW-0547">Nucleotide-binding</keyword>
<keyword evidence="9" id="KW-0460">Magnesium</keyword>
<dbReference type="AlphaFoldDB" id="A0A926NBI4"/>
<evidence type="ECO:0000256" key="9">
    <source>
        <dbReference type="ARBA" id="ARBA00022842"/>
    </source>
</evidence>
<gene>
    <name evidence="11" type="primary">tsaE</name>
    <name evidence="11" type="ORF">IC620_07935</name>
</gene>
<dbReference type="EMBL" id="JACXAH010000009">
    <property type="protein sequence ID" value="MBD1372290.1"/>
    <property type="molecule type" value="Genomic_DNA"/>
</dbReference>
<dbReference type="PANTHER" id="PTHR33540">
    <property type="entry name" value="TRNA THREONYLCARBAMOYLADENOSINE BIOSYNTHESIS PROTEIN TSAE"/>
    <property type="match status" value="1"/>
</dbReference>
<dbReference type="GO" id="GO:0005737">
    <property type="term" value="C:cytoplasm"/>
    <property type="evidence" value="ECO:0007669"/>
    <property type="project" value="UniProtKB-SubCell"/>
</dbReference>
<comment type="subcellular location">
    <subcellularLocation>
        <location evidence="1">Cytoplasm</location>
    </subcellularLocation>
</comment>
<sequence>MQTYVTIELRNEQETIDLGKKLAKQLKQQDVIALEGDLGAGKTTLTKSIARELGILEEVDSPTFTIVKEYRGKLPFYHMDVYRLSGPEAEIDLEEYFYGNGICIVEWASRIEEILPPHTVWIELKVEPSGTRRLSIRGNLTRAREIGEGLGVR</sequence>
<keyword evidence="5" id="KW-0819">tRNA processing</keyword>
<evidence type="ECO:0000256" key="3">
    <source>
        <dbReference type="ARBA" id="ARBA00019010"/>
    </source>
</evidence>
<reference evidence="11" key="1">
    <citation type="submission" date="2020-09" db="EMBL/GenBank/DDBJ databases">
        <title>A novel bacterium of genus Hazenella, isolated from South China Sea.</title>
        <authorList>
            <person name="Huang H."/>
            <person name="Mo K."/>
            <person name="Hu Y."/>
        </authorList>
    </citation>
    <scope>NUCLEOTIDE SEQUENCE</scope>
    <source>
        <strain evidence="11">IB182357</strain>
    </source>
</reference>
<name>A0A926NBI4_9BACL</name>
<dbReference type="InterPro" id="IPR027417">
    <property type="entry name" value="P-loop_NTPase"/>
</dbReference>
<dbReference type="Pfam" id="PF02367">
    <property type="entry name" value="TsaE"/>
    <property type="match status" value="1"/>
</dbReference>
<evidence type="ECO:0000256" key="6">
    <source>
        <dbReference type="ARBA" id="ARBA00022723"/>
    </source>
</evidence>
<evidence type="ECO:0000256" key="5">
    <source>
        <dbReference type="ARBA" id="ARBA00022694"/>
    </source>
</evidence>
<evidence type="ECO:0000256" key="4">
    <source>
        <dbReference type="ARBA" id="ARBA00022490"/>
    </source>
</evidence>
<dbReference type="RefSeq" id="WP_191140581.1">
    <property type="nucleotide sequence ID" value="NZ_JACXAG020000007.1"/>
</dbReference>
<dbReference type="GO" id="GO:0005524">
    <property type="term" value="F:ATP binding"/>
    <property type="evidence" value="ECO:0007669"/>
    <property type="project" value="UniProtKB-KW"/>
</dbReference>
<accession>A0A926NBI4</accession>
<dbReference type="SUPFAM" id="SSF52540">
    <property type="entry name" value="P-loop containing nucleoside triphosphate hydrolases"/>
    <property type="match status" value="1"/>
</dbReference>
<dbReference type="GO" id="GO:0002949">
    <property type="term" value="P:tRNA threonylcarbamoyladenosine modification"/>
    <property type="evidence" value="ECO:0007669"/>
    <property type="project" value="InterPro"/>
</dbReference>
<evidence type="ECO:0000256" key="7">
    <source>
        <dbReference type="ARBA" id="ARBA00022741"/>
    </source>
</evidence>
<evidence type="ECO:0000256" key="8">
    <source>
        <dbReference type="ARBA" id="ARBA00022840"/>
    </source>
</evidence>